<evidence type="ECO:0000256" key="6">
    <source>
        <dbReference type="SAM" id="Phobius"/>
    </source>
</evidence>
<dbReference type="InterPro" id="IPR042094">
    <property type="entry name" value="T2SS_GspF_sf"/>
</dbReference>
<reference evidence="8 9" key="1">
    <citation type="submission" date="2013-09" db="EMBL/GenBank/DDBJ databases">
        <title>High correlation between genotypes and phenotypes of environmental bacteria Comamonas testosteroni strains.</title>
        <authorList>
            <person name="Liu L."/>
            <person name="Zhu W."/>
            <person name="Xia X."/>
            <person name="Xu B."/>
            <person name="Luo M."/>
            <person name="Wang G."/>
        </authorList>
    </citation>
    <scope>NUCLEOTIDE SEQUENCE [LARGE SCALE GENOMIC DNA]</scope>
    <source>
        <strain evidence="8 9">DF2</strain>
    </source>
</reference>
<dbReference type="RefSeq" id="WP_034393859.1">
    <property type="nucleotide sequence ID" value="NZ_AWTM01000107.1"/>
</dbReference>
<feature type="domain" description="Type II secretion system protein GspF" evidence="7">
    <location>
        <begin position="162"/>
        <end position="285"/>
    </location>
</feature>
<name>A0A0E3BVB5_9BURK</name>
<evidence type="ECO:0000256" key="5">
    <source>
        <dbReference type="ARBA" id="ARBA00023136"/>
    </source>
</evidence>
<dbReference type="Pfam" id="PF00482">
    <property type="entry name" value="T2SSF"/>
    <property type="match status" value="1"/>
</dbReference>
<keyword evidence="4 6" id="KW-1133">Transmembrane helix</keyword>
<dbReference type="Gene3D" id="1.20.81.30">
    <property type="entry name" value="Type II secretion system (T2SS), domain F"/>
    <property type="match status" value="1"/>
</dbReference>
<organism evidence="8 9">
    <name type="scientific">Comamonas thiooxydans</name>
    <dbReference type="NCBI Taxonomy" id="363952"/>
    <lineage>
        <taxon>Bacteria</taxon>
        <taxon>Pseudomonadati</taxon>
        <taxon>Pseudomonadota</taxon>
        <taxon>Betaproteobacteria</taxon>
        <taxon>Burkholderiales</taxon>
        <taxon>Comamonadaceae</taxon>
        <taxon>Comamonas</taxon>
    </lineage>
</organism>
<dbReference type="PANTHER" id="PTHR35007">
    <property type="entry name" value="INTEGRAL MEMBRANE PROTEIN-RELATED"/>
    <property type="match status" value="1"/>
</dbReference>
<gene>
    <name evidence="8" type="ORF">P608_16365</name>
</gene>
<comment type="caution">
    <text evidence="8">The sequence shown here is derived from an EMBL/GenBank/DDBJ whole genome shotgun (WGS) entry which is preliminary data.</text>
</comment>
<sequence length="329" mass="37110">MLSFLSSHSVLVIIGLVFVAVLLLLEALHTVWKQYKSPEAKRLERRLRALSAADDNSNPTKLVKERVLSDMPRMQRVLQTMPRAHQLDRFIVQSGQDWTVSGLLLGSAMLFALGMLTTIMLRQPVELGVLSGLVLGSLPWLFLQRKRLQRLKRMERQLPEALDLIARALRAGHAFSASLQMAGEELTEPIANEFRLVHDEINYGTSLQQALANLGERVPITDLRYFIVAVLIQRESGGNLTEMLSNLSRLIRERLKLHAKVRVLSADGRMSAWILGLMPFGLAALLNLMNPEFMHPLWTDPIGITILKWLAALMVIGLLLLRRIARIRV</sequence>
<evidence type="ECO:0000256" key="4">
    <source>
        <dbReference type="ARBA" id="ARBA00022989"/>
    </source>
</evidence>
<keyword evidence="5 6" id="KW-0472">Membrane</keyword>
<keyword evidence="2" id="KW-1003">Cell membrane</keyword>
<dbReference type="Proteomes" id="UP000029549">
    <property type="component" value="Unassembled WGS sequence"/>
</dbReference>
<comment type="subcellular location">
    <subcellularLocation>
        <location evidence="1">Cell membrane</location>
        <topology evidence="1">Multi-pass membrane protein</topology>
    </subcellularLocation>
</comment>
<dbReference type="AlphaFoldDB" id="A0A0E3BVB5"/>
<dbReference type="InterPro" id="IPR018076">
    <property type="entry name" value="T2SS_GspF_dom"/>
</dbReference>
<keyword evidence="3 6" id="KW-0812">Transmembrane</keyword>
<dbReference type="GO" id="GO:0005886">
    <property type="term" value="C:plasma membrane"/>
    <property type="evidence" value="ECO:0007669"/>
    <property type="project" value="UniProtKB-SubCell"/>
</dbReference>
<evidence type="ECO:0000313" key="9">
    <source>
        <dbReference type="Proteomes" id="UP000029549"/>
    </source>
</evidence>
<dbReference type="EMBL" id="AWTP01000120">
    <property type="protein sequence ID" value="KGH09821.1"/>
    <property type="molecule type" value="Genomic_DNA"/>
</dbReference>
<evidence type="ECO:0000259" key="7">
    <source>
        <dbReference type="Pfam" id="PF00482"/>
    </source>
</evidence>
<evidence type="ECO:0000256" key="1">
    <source>
        <dbReference type="ARBA" id="ARBA00004651"/>
    </source>
</evidence>
<evidence type="ECO:0000256" key="2">
    <source>
        <dbReference type="ARBA" id="ARBA00022475"/>
    </source>
</evidence>
<protein>
    <submittedName>
        <fullName evidence="8">Pilus assembly protein TadB</fullName>
    </submittedName>
</protein>
<dbReference type="PANTHER" id="PTHR35007:SF1">
    <property type="entry name" value="PILUS ASSEMBLY PROTEIN"/>
    <property type="match status" value="1"/>
</dbReference>
<feature type="transmembrane region" description="Helical" evidence="6">
    <location>
        <begin position="12"/>
        <end position="32"/>
    </location>
</feature>
<keyword evidence="9" id="KW-1185">Reference proteome</keyword>
<feature type="transmembrane region" description="Helical" evidence="6">
    <location>
        <begin position="127"/>
        <end position="143"/>
    </location>
</feature>
<feature type="transmembrane region" description="Helical" evidence="6">
    <location>
        <begin position="301"/>
        <end position="321"/>
    </location>
</feature>
<evidence type="ECO:0000313" key="8">
    <source>
        <dbReference type="EMBL" id="KGH09821.1"/>
    </source>
</evidence>
<proteinExistence type="predicted"/>
<feature type="transmembrane region" description="Helical" evidence="6">
    <location>
        <begin position="98"/>
        <end position="121"/>
    </location>
</feature>
<feature type="transmembrane region" description="Helical" evidence="6">
    <location>
        <begin position="270"/>
        <end position="289"/>
    </location>
</feature>
<evidence type="ECO:0000256" key="3">
    <source>
        <dbReference type="ARBA" id="ARBA00022692"/>
    </source>
</evidence>
<accession>A0A0E3BVB5</accession>